<evidence type="ECO:0000256" key="2">
    <source>
        <dbReference type="ARBA" id="ARBA00012502"/>
    </source>
</evidence>
<dbReference type="InterPro" id="IPR036509">
    <property type="entry name" value="Met_Sox_Rdtase_MsrA_sf"/>
</dbReference>
<dbReference type="InterPro" id="IPR001179">
    <property type="entry name" value="PPIase_FKBP_dom"/>
</dbReference>
<comment type="similarity">
    <text evidence="1">Belongs to the MsrA Met sulfoxide reductase family.</text>
</comment>
<proteinExistence type="inferred from homology"/>
<sequence>MASSSPQAGDIVSVTYSLKPNGDFVPESLIDDGSVRFVLDGGNYLPALHTLVSSMTVGETKKGVVMDAGYGEPREELIAKIPIASSGINKSDLSIGTELFLANGMACRVIDLDDENFTIDANHALAGSTYSADVTLESFESGPSAKKFEYHPEGVEGKFDVLTIALGCFWGGELEYMRVPGVVGTAVGYTQGQKEDPSYQEVCSGTTGHTEAIQVIFDPEIASYEELVKIGLERLGDSRYLVNQVGNDKGSQYRHGVYYHNFEQMQFAKAVIASYGDKCVTECMEATKFYKAEDYHQQYLLKGGQSAKKNAKETIRCYG</sequence>
<evidence type="ECO:0000259" key="5">
    <source>
        <dbReference type="Pfam" id="PF00254"/>
    </source>
</evidence>
<dbReference type="InterPro" id="IPR002569">
    <property type="entry name" value="Met_Sox_Rdtase_MsrA_dom"/>
</dbReference>
<evidence type="ECO:0000259" key="6">
    <source>
        <dbReference type="Pfam" id="PF01625"/>
    </source>
</evidence>
<comment type="caution">
    <text evidence="7">The sequence shown here is derived from an EMBL/GenBank/DDBJ whole genome shotgun (WGS) entry which is preliminary data.</text>
</comment>
<dbReference type="SUPFAM" id="SSF55068">
    <property type="entry name" value="Peptide methionine sulfoxide reductase"/>
    <property type="match status" value="1"/>
</dbReference>
<evidence type="ECO:0000313" key="7">
    <source>
        <dbReference type="EMBL" id="GFH48106.1"/>
    </source>
</evidence>
<dbReference type="Proteomes" id="UP001054902">
    <property type="component" value="Unassembled WGS sequence"/>
</dbReference>
<dbReference type="GO" id="GO:0008113">
    <property type="term" value="F:peptide-methionine (S)-S-oxide reductase activity"/>
    <property type="evidence" value="ECO:0007669"/>
    <property type="project" value="UniProtKB-EC"/>
</dbReference>
<dbReference type="Gene3D" id="3.10.50.40">
    <property type="match status" value="1"/>
</dbReference>
<dbReference type="Gene3D" id="3.30.1060.10">
    <property type="entry name" value="Peptide methionine sulphoxide reductase MsrA"/>
    <property type="match status" value="1"/>
</dbReference>
<dbReference type="InterPro" id="IPR046357">
    <property type="entry name" value="PPIase_dom_sf"/>
</dbReference>
<dbReference type="SUPFAM" id="SSF54534">
    <property type="entry name" value="FKBP-like"/>
    <property type="match status" value="1"/>
</dbReference>
<dbReference type="PANTHER" id="PTHR43774">
    <property type="entry name" value="PEPTIDE METHIONINE SULFOXIDE REDUCTASE"/>
    <property type="match status" value="1"/>
</dbReference>
<dbReference type="Pfam" id="PF01625">
    <property type="entry name" value="PMSR"/>
    <property type="match status" value="1"/>
</dbReference>
<evidence type="ECO:0000313" key="8">
    <source>
        <dbReference type="Proteomes" id="UP001054902"/>
    </source>
</evidence>
<evidence type="ECO:0000256" key="4">
    <source>
        <dbReference type="ARBA" id="ARBA00030643"/>
    </source>
</evidence>
<organism evidence="7 8">
    <name type="scientific">Chaetoceros tenuissimus</name>
    <dbReference type="NCBI Taxonomy" id="426638"/>
    <lineage>
        <taxon>Eukaryota</taxon>
        <taxon>Sar</taxon>
        <taxon>Stramenopiles</taxon>
        <taxon>Ochrophyta</taxon>
        <taxon>Bacillariophyta</taxon>
        <taxon>Coscinodiscophyceae</taxon>
        <taxon>Chaetocerotophycidae</taxon>
        <taxon>Chaetocerotales</taxon>
        <taxon>Chaetocerotaceae</taxon>
        <taxon>Chaetoceros</taxon>
    </lineage>
</organism>
<dbReference type="PANTHER" id="PTHR43774:SF1">
    <property type="entry name" value="PEPTIDE METHIONINE SULFOXIDE REDUCTASE MSRA 2"/>
    <property type="match status" value="1"/>
</dbReference>
<keyword evidence="8" id="KW-1185">Reference proteome</keyword>
<dbReference type="NCBIfam" id="TIGR00401">
    <property type="entry name" value="msrA"/>
    <property type="match status" value="1"/>
</dbReference>
<feature type="domain" description="Peptide methionine sulphoxide reductase MsrA" evidence="6">
    <location>
        <begin position="162"/>
        <end position="304"/>
    </location>
</feature>
<accession>A0AAD3H2Q0</accession>
<feature type="domain" description="PPIase FKBP-type" evidence="5">
    <location>
        <begin position="4"/>
        <end position="72"/>
    </location>
</feature>
<dbReference type="Pfam" id="PF00254">
    <property type="entry name" value="FKBP_C"/>
    <property type="match status" value="1"/>
</dbReference>
<evidence type="ECO:0000256" key="1">
    <source>
        <dbReference type="ARBA" id="ARBA00005591"/>
    </source>
</evidence>
<reference evidence="7 8" key="1">
    <citation type="journal article" date="2021" name="Sci. Rep.">
        <title>The genome of the diatom Chaetoceros tenuissimus carries an ancient integrated fragment of an extant virus.</title>
        <authorList>
            <person name="Hongo Y."/>
            <person name="Kimura K."/>
            <person name="Takaki Y."/>
            <person name="Yoshida Y."/>
            <person name="Baba S."/>
            <person name="Kobayashi G."/>
            <person name="Nagasaki K."/>
            <person name="Hano T."/>
            <person name="Tomaru Y."/>
        </authorList>
    </citation>
    <scope>NUCLEOTIDE SEQUENCE [LARGE SCALE GENOMIC DNA]</scope>
    <source>
        <strain evidence="7 8">NIES-3715</strain>
    </source>
</reference>
<gene>
    <name evidence="7" type="ORF">CTEN210_04582</name>
</gene>
<dbReference type="GO" id="GO:0003755">
    <property type="term" value="F:peptidyl-prolyl cis-trans isomerase activity"/>
    <property type="evidence" value="ECO:0007669"/>
    <property type="project" value="InterPro"/>
</dbReference>
<evidence type="ECO:0000256" key="3">
    <source>
        <dbReference type="ARBA" id="ARBA00023002"/>
    </source>
</evidence>
<dbReference type="AlphaFoldDB" id="A0AAD3H2Q0"/>
<dbReference type="EMBL" id="BLLK01000027">
    <property type="protein sequence ID" value="GFH48106.1"/>
    <property type="molecule type" value="Genomic_DNA"/>
</dbReference>
<protein>
    <recommendedName>
        <fullName evidence="2">peptide-methionine (S)-S-oxide reductase</fullName>
        <ecNumber evidence="2">1.8.4.11</ecNumber>
    </recommendedName>
    <alternativeName>
        <fullName evidence="4">Peptide-methionine (S)-S-oxide reductase</fullName>
    </alternativeName>
</protein>
<keyword evidence="3" id="KW-0560">Oxidoreductase</keyword>
<dbReference type="HAMAP" id="MF_01401">
    <property type="entry name" value="MsrA"/>
    <property type="match status" value="1"/>
</dbReference>
<name>A0AAD3H2Q0_9STRA</name>
<dbReference type="EC" id="1.8.4.11" evidence="2"/>